<proteinExistence type="inferred from homology"/>
<dbReference type="FunFam" id="3.40.50.300:FF:000032">
    <property type="entry name" value="Export ABC transporter ATP-binding protein"/>
    <property type="match status" value="1"/>
</dbReference>
<evidence type="ECO:0000256" key="2">
    <source>
        <dbReference type="ARBA" id="ARBA00022741"/>
    </source>
</evidence>
<reference evidence="6 7" key="1">
    <citation type="submission" date="2015-06" db="EMBL/GenBank/DDBJ databases">
        <title>Genome sequence of Pseudoalteromonas peptidolytica.</title>
        <authorList>
            <person name="Xie B.-B."/>
            <person name="Rong J.-C."/>
            <person name="Qin Q.-L."/>
            <person name="Zhang Y.-Z."/>
        </authorList>
    </citation>
    <scope>NUCLEOTIDE SEQUENCE [LARGE SCALE GENOMIC DNA]</scope>
    <source>
        <strain evidence="6 7">F12-50-A1</strain>
    </source>
</reference>
<protein>
    <submittedName>
        <fullName evidence="6">Putative ABC transport system ATP-binding protein</fullName>
    </submittedName>
</protein>
<dbReference type="InterPro" id="IPR027417">
    <property type="entry name" value="P-loop_NTPase"/>
</dbReference>
<dbReference type="GO" id="GO:0005524">
    <property type="term" value="F:ATP binding"/>
    <property type="evidence" value="ECO:0007669"/>
    <property type="project" value="UniProtKB-KW"/>
</dbReference>
<dbReference type="InterPro" id="IPR017871">
    <property type="entry name" value="ABC_transporter-like_CS"/>
</dbReference>
<dbReference type="PROSITE" id="PS00211">
    <property type="entry name" value="ABC_TRANSPORTER_1"/>
    <property type="match status" value="1"/>
</dbReference>
<dbReference type="InterPro" id="IPR003439">
    <property type="entry name" value="ABC_transporter-like_ATP-bd"/>
</dbReference>
<organism evidence="6 7">
    <name type="scientific">Pseudoalteromonas peptidolytica F12-50-A1</name>
    <dbReference type="NCBI Taxonomy" id="1315280"/>
    <lineage>
        <taxon>Bacteria</taxon>
        <taxon>Pseudomonadati</taxon>
        <taxon>Pseudomonadota</taxon>
        <taxon>Gammaproteobacteria</taxon>
        <taxon>Alteromonadales</taxon>
        <taxon>Pseudoalteromonadaceae</taxon>
        <taxon>Pseudoalteromonas</taxon>
    </lineage>
</organism>
<dbReference type="Gene3D" id="3.40.50.300">
    <property type="entry name" value="P-loop containing nucleotide triphosphate hydrolases"/>
    <property type="match status" value="1"/>
</dbReference>
<evidence type="ECO:0000256" key="1">
    <source>
        <dbReference type="ARBA" id="ARBA00022448"/>
    </source>
</evidence>
<evidence type="ECO:0000256" key="4">
    <source>
        <dbReference type="ARBA" id="ARBA00038388"/>
    </source>
</evidence>
<evidence type="ECO:0000256" key="3">
    <source>
        <dbReference type="ARBA" id="ARBA00022840"/>
    </source>
</evidence>
<dbReference type="GO" id="GO:0005886">
    <property type="term" value="C:plasma membrane"/>
    <property type="evidence" value="ECO:0007669"/>
    <property type="project" value="TreeGrafter"/>
</dbReference>
<keyword evidence="7" id="KW-1185">Reference proteome</keyword>
<dbReference type="PANTHER" id="PTHR24220:SF648">
    <property type="entry name" value="ABC TRANSPORTER ATP-BINDING PROTEIN YTRE"/>
    <property type="match status" value="1"/>
</dbReference>
<comment type="similarity">
    <text evidence="4">Belongs to the ABC transporter superfamily. Macrolide exporter (TC 3.A.1.122) family.</text>
</comment>
<dbReference type="GO" id="GO:0016887">
    <property type="term" value="F:ATP hydrolysis activity"/>
    <property type="evidence" value="ECO:0007669"/>
    <property type="project" value="InterPro"/>
</dbReference>
<evidence type="ECO:0000313" key="7">
    <source>
        <dbReference type="Proteomes" id="UP000660708"/>
    </source>
</evidence>
<keyword evidence="2" id="KW-0547">Nucleotide-binding</keyword>
<evidence type="ECO:0000259" key="5">
    <source>
        <dbReference type="PROSITE" id="PS50893"/>
    </source>
</evidence>
<evidence type="ECO:0000313" key="6">
    <source>
        <dbReference type="EMBL" id="MBE0348065.1"/>
    </source>
</evidence>
<dbReference type="Proteomes" id="UP000660708">
    <property type="component" value="Unassembled WGS sequence"/>
</dbReference>
<dbReference type="RefSeq" id="WP_147390087.1">
    <property type="nucleotide sequence ID" value="NZ_AQHF01000030.1"/>
</dbReference>
<feature type="domain" description="ABC transporter" evidence="5">
    <location>
        <begin position="6"/>
        <end position="239"/>
    </location>
</feature>
<dbReference type="Pfam" id="PF00005">
    <property type="entry name" value="ABC_tran"/>
    <property type="match status" value="1"/>
</dbReference>
<dbReference type="InterPro" id="IPR017911">
    <property type="entry name" value="MacB-like_ATP-bd"/>
</dbReference>
<sequence length="240" mass="26264">MKETILKMSDITKVFSTEEMETHALRGINLEIDKGDFVSICGPSGCGKSTLLSILGLLDMPSTGSYVIEGTEVSQLSLTAAAHIRNEKIGFIFQSFNLIDELSVYDNIALPLRYRQNPMSHSDIDQAVMSCLTKVDMAHRTKHRPNQLSGGQQQRIAIARALVGNPALLLVDEPTGNLDSKNGDAVMDMLKTLNLEGTTLCMVTHDPRYADMATRKLHLLDGKILAPQAQTAHPTLVDAF</sequence>
<dbReference type="PROSITE" id="PS50893">
    <property type="entry name" value="ABC_TRANSPORTER_2"/>
    <property type="match status" value="1"/>
</dbReference>
<dbReference type="SMART" id="SM00382">
    <property type="entry name" value="AAA"/>
    <property type="match status" value="1"/>
</dbReference>
<dbReference type="InterPro" id="IPR015854">
    <property type="entry name" value="ABC_transpr_LolD-like"/>
</dbReference>
<dbReference type="EMBL" id="AQHF01000030">
    <property type="protein sequence ID" value="MBE0348065.1"/>
    <property type="molecule type" value="Genomic_DNA"/>
</dbReference>
<dbReference type="GO" id="GO:0022857">
    <property type="term" value="F:transmembrane transporter activity"/>
    <property type="evidence" value="ECO:0007669"/>
    <property type="project" value="TreeGrafter"/>
</dbReference>
<dbReference type="SUPFAM" id="SSF52540">
    <property type="entry name" value="P-loop containing nucleoside triphosphate hydrolases"/>
    <property type="match status" value="1"/>
</dbReference>
<dbReference type="InterPro" id="IPR003593">
    <property type="entry name" value="AAA+_ATPase"/>
</dbReference>
<accession>A0A8I0MY55</accession>
<gene>
    <name evidence="6" type="ORF">PPEP_a3165</name>
</gene>
<dbReference type="AlphaFoldDB" id="A0A8I0MY55"/>
<dbReference type="PANTHER" id="PTHR24220">
    <property type="entry name" value="IMPORT ATP-BINDING PROTEIN"/>
    <property type="match status" value="1"/>
</dbReference>
<dbReference type="CDD" id="cd03255">
    <property type="entry name" value="ABC_MJ0796_LolCDE_FtsE"/>
    <property type="match status" value="1"/>
</dbReference>
<name>A0A8I0MY55_9GAMM</name>
<keyword evidence="1" id="KW-0813">Transport</keyword>
<comment type="caution">
    <text evidence="6">The sequence shown here is derived from an EMBL/GenBank/DDBJ whole genome shotgun (WGS) entry which is preliminary data.</text>
</comment>
<keyword evidence="3 6" id="KW-0067">ATP-binding</keyword>
<dbReference type="GO" id="GO:1902495">
    <property type="term" value="C:transmembrane transporter complex"/>
    <property type="evidence" value="ECO:0007669"/>
    <property type="project" value="UniProtKB-ARBA"/>
</dbReference>